<evidence type="ECO:0000313" key="1">
    <source>
        <dbReference type="EMBL" id="KZV28534.1"/>
    </source>
</evidence>
<gene>
    <name evidence="1" type="ORF">F511_31445</name>
</gene>
<proteinExistence type="predicted"/>
<reference evidence="1 2" key="1">
    <citation type="journal article" date="2015" name="Proc. Natl. Acad. Sci. U.S.A.">
        <title>The resurrection genome of Boea hygrometrica: A blueprint for survival of dehydration.</title>
        <authorList>
            <person name="Xiao L."/>
            <person name="Yang G."/>
            <person name="Zhang L."/>
            <person name="Yang X."/>
            <person name="Zhao S."/>
            <person name="Ji Z."/>
            <person name="Zhou Q."/>
            <person name="Hu M."/>
            <person name="Wang Y."/>
            <person name="Chen M."/>
            <person name="Xu Y."/>
            <person name="Jin H."/>
            <person name="Xiao X."/>
            <person name="Hu G."/>
            <person name="Bao F."/>
            <person name="Hu Y."/>
            <person name="Wan P."/>
            <person name="Li L."/>
            <person name="Deng X."/>
            <person name="Kuang T."/>
            <person name="Xiang C."/>
            <person name="Zhu J.K."/>
            <person name="Oliver M.J."/>
            <person name="He Y."/>
        </authorList>
    </citation>
    <scope>NUCLEOTIDE SEQUENCE [LARGE SCALE GENOMIC DNA]</scope>
    <source>
        <strain evidence="2">cv. XS01</strain>
    </source>
</reference>
<accession>A0A2Z7B9R5</accession>
<protein>
    <submittedName>
        <fullName evidence="1">Dymeclin-like</fullName>
    </submittedName>
</protein>
<dbReference type="EMBL" id="KV010110">
    <property type="protein sequence ID" value="KZV28534.1"/>
    <property type="molecule type" value="Genomic_DNA"/>
</dbReference>
<dbReference type="AlphaFoldDB" id="A0A2Z7B9R5"/>
<organism evidence="1 2">
    <name type="scientific">Dorcoceras hygrometricum</name>
    <dbReference type="NCBI Taxonomy" id="472368"/>
    <lineage>
        <taxon>Eukaryota</taxon>
        <taxon>Viridiplantae</taxon>
        <taxon>Streptophyta</taxon>
        <taxon>Embryophyta</taxon>
        <taxon>Tracheophyta</taxon>
        <taxon>Spermatophyta</taxon>
        <taxon>Magnoliopsida</taxon>
        <taxon>eudicotyledons</taxon>
        <taxon>Gunneridae</taxon>
        <taxon>Pentapetalae</taxon>
        <taxon>asterids</taxon>
        <taxon>lamiids</taxon>
        <taxon>Lamiales</taxon>
        <taxon>Gesneriaceae</taxon>
        <taxon>Didymocarpoideae</taxon>
        <taxon>Trichosporeae</taxon>
        <taxon>Loxocarpinae</taxon>
        <taxon>Dorcoceras</taxon>
    </lineage>
</organism>
<keyword evidence="2" id="KW-1185">Reference proteome</keyword>
<dbReference type="Proteomes" id="UP000250235">
    <property type="component" value="Unassembled WGS sequence"/>
</dbReference>
<name>A0A2Z7B9R5_9LAMI</name>
<evidence type="ECO:0000313" key="2">
    <source>
        <dbReference type="Proteomes" id="UP000250235"/>
    </source>
</evidence>
<sequence length="95" mass="10290">MNTINHIAVDQTEENIGGRRESVPFMVYQEVLLHLIIGILSAVTEVPKLGPTDFGECVDDAMLMGATRSNAESVCDAMLMGASRSNAESDFDTKL</sequence>